<evidence type="ECO:0000313" key="1">
    <source>
        <dbReference type="EMBL" id="XBV84172.1"/>
    </source>
</evidence>
<protein>
    <submittedName>
        <fullName evidence="1">Uncharacterized protein</fullName>
    </submittedName>
</protein>
<accession>A0AAU7U6C5</accession>
<proteinExistence type="predicted"/>
<dbReference type="EMBL" id="CP158298">
    <property type="protein sequence ID" value="XBV84172.1"/>
    <property type="molecule type" value="Genomic_DNA"/>
</dbReference>
<organism evidence="1">
    <name type="scientific">Deinococcus sonorensis KR-87</name>
    <dbReference type="NCBI Taxonomy" id="694439"/>
    <lineage>
        <taxon>Bacteria</taxon>
        <taxon>Thermotogati</taxon>
        <taxon>Deinococcota</taxon>
        <taxon>Deinococci</taxon>
        <taxon>Deinococcales</taxon>
        <taxon>Deinococcaceae</taxon>
        <taxon>Deinococcus</taxon>
    </lineage>
</organism>
<dbReference type="RefSeq" id="WP_350242210.1">
    <property type="nucleotide sequence ID" value="NZ_CP158298.1"/>
</dbReference>
<dbReference type="KEGG" id="dsc:ABOD76_03705"/>
<dbReference type="AlphaFoldDB" id="A0AAU7U6C5"/>
<sequence>MHLINTTGEHIDLLTPHGVMTVPPDHRTFSVVSVTRREMLPTGFPVSVRRIQAATVVDEAGQPLPPRRPDVMYLVREAVRLMLPERRDLLSAGPLITDTHGQPRGHDGLIGN</sequence>
<keyword evidence="1" id="KW-0614">Plasmid</keyword>
<name>A0AAU7U6C5_9DEIO</name>
<reference evidence="1" key="1">
    <citation type="submission" date="2024-06" db="EMBL/GenBank/DDBJ databases">
        <title>Draft Genome Sequence of Deinococcus sonorensis Type Strain KR-87, a Biofilm Producing Representative of the Genus Deinococcus.</title>
        <authorList>
            <person name="Boren L.S."/>
            <person name="Grosso R.A."/>
            <person name="Hugenberg-Cox A.N."/>
            <person name="Hill J.T.E."/>
            <person name="Albert C.M."/>
            <person name="Tuohy J.M."/>
        </authorList>
    </citation>
    <scope>NUCLEOTIDE SEQUENCE</scope>
    <source>
        <strain evidence="1">KR-87</strain>
        <plasmid evidence="1">pDson03</plasmid>
    </source>
</reference>
<geneLocation type="plasmid" evidence="1">
    <name>pDson03</name>
</geneLocation>
<gene>
    <name evidence="1" type="ORF">ABOD76_03705</name>
</gene>